<evidence type="ECO:0000313" key="2">
    <source>
        <dbReference type="EMBL" id="KAG6942297.1"/>
    </source>
</evidence>
<evidence type="ECO:0000256" key="1">
    <source>
        <dbReference type="SAM" id="MobiDB-lite"/>
    </source>
</evidence>
<gene>
    <name evidence="2" type="ORF">JG688_00018204</name>
</gene>
<dbReference type="Proteomes" id="UP000709295">
    <property type="component" value="Unassembled WGS sequence"/>
</dbReference>
<sequence>MECLTAEQVGRATLEETLAFLDFFDWDNNGFSSTTSSIATGSSSTSVSSASDVKHDAPHGGSARAIHSTTKLSHGDPATKQRSKKAQGKSKRKRCTLSSSTRLQQRKKAEFLYLQYVEQLKACPMNTRLMGHVKAQYHARLQSEEVNRTLKAILANQVQVSGSLREILQKQASIQPLVFRRDFMAVGNESLMMDELQRKASRLYLDSDSVFEPTKSPLLSSSTQIRLDSNRNKTIDIFTSTPLLFSMDTAKKLVLKELHNQRQYPDKWYQTAPGKQSNVTEKKYVFLVRNTATTLKVSGLQVACRFHEPNRSVYTGADVMILTTTGLRLTLHTWIVITPSEIDPLNSSVVRMCFRLSVACKEDFSACTEDMRNVQEIVLSDMCTRFRKYSQYVQNWLVEVTERIAADG</sequence>
<proteinExistence type="predicted"/>
<organism evidence="2 3">
    <name type="scientific">Phytophthora aleatoria</name>
    <dbReference type="NCBI Taxonomy" id="2496075"/>
    <lineage>
        <taxon>Eukaryota</taxon>
        <taxon>Sar</taxon>
        <taxon>Stramenopiles</taxon>
        <taxon>Oomycota</taxon>
        <taxon>Peronosporomycetes</taxon>
        <taxon>Peronosporales</taxon>
        <taxon>Peronosporaceae</taxon>
        <taxon>Phytophthora</taxon>
    </lineage>
</organism>
<dbReference type="EMBL" id="JAENGY010003171">
    <property type="protein sequence ID" value="KAG6942297.1"/>
    <property type="molecule type" value="Genomic_DNA"/>
</dbReference>
<feature type="compositionally biased region" description="Low complexity" evidence="1">
    <location>
        <begin position="35"/>
        <end position="51"/>
    </location>
</feature>
<protein>
    <submittedName>
        <fullName evidence="2">Uncharacterized protein</fullName>
    </submittedName>
</protein>
<keyword evidence="3" id="KW-1185">Reference proteome</keyword>
<feature type="compositionally biased region" description="Basic residues" evidence="1">
    <location>
        <begin position="81"/>
        <end position="95"/>
    </location>
</feature>
<comment type="caution">
    <text evidence="2">The sequence shown here is derived from an EMBL/GenBank/DDBJ whole genome shotgun (WGS) entry which is preliminary data.</text>
</comment>
<feature type="region of interest" description="Disordered" evidence="1">
    <location>
        <begin position="35"/>
        <end position="101"/>
    </location>
</feature>
<name>A0A8J5LUW2_9STRA</name>
<accession>A0A8J5LUW2</accession>
<reference evidence="2" key="1">
    <citation type="submission" date="2021-01" db="EMBL/GenBank/DDBJ databases">
        <title>Phytophthora aleatoria, a newly-described species from Pinus radiata is distinct from Phytophthora cactorum isolates based on comparative genomics.</title>
        <authorList>
            <person name="Mcdougal R."/>
            <person name="Panda P."/>
            <person name="Williams N."/>
            <person name="Studholme D.J."/>
        </authorList>
    </citation>
    <scope>NUCLEOTIDE SEQUENCE</scope>
    <source>
        <strain evidence="2">NZFS 4037</strain>
    </source>
</reference>
<evidence type="ECO:0000313" key="3">
    <source>
        <dbReference type="Proteomes" id="UP000709295"/>
    </source>
</evidence>
<dbReference type="AlphaFoldDB" id="A0A8J5LUW2"/>